<dbReference type="GO" id="GO:0016887">
    <property type="term" value="F:ATP hydrolysis activity"/>
    <property type="evidence" value="ECO:0007669"/>
    <property type="project" value="InterPro"/>
</dbReference>
<comment type="caution">
    <text evidence="2">The sequence shown here is derived from an EMBL/GenBank/DDBJ whole genome shotgun (WGS) entry which is preliminary data.</text>
</comment>
<accession>A0A918YSE2</accession>
<reference evidence="2" key="2">
    <citation type="submission" date="2020-09" db="EMBL/GenBank/DDBJ databases">
        <authorList>
            <person name="Sun Q."/>
            <person name="Ohkuma M."/>
        </authorList>
    </citation>
    <scope>NUCLEOTIDE SEQUENCE</scope>
    <source>
        <strain evidence="2">JCM 4714</strain>
    </source>
</reference>
<name>A0A918YSE2_9ACTN</name>
<protein>
    <recommendedName>
        <fullName evidence="1">ORC1/DEAH AAA+ ATPase domain-containing protein</fullName>
    </recommendedName>
</protein>
<evidence type="ECO:0000259" key="1">
    <source>
        <dbReference type="Pfam" id="PF13401"/>
    </source>
</evidence>
<evidence type="ECO:0000313" key="3">
    <source>
        <dbReference type="Proteomes" id="UP000655443"/>
    </source>
</evidence>
<dbReference type="AlphaFoldDB" id="A0A918YSE2"/>
<evidence type="ECO:0000313" key="2">
    <source>
        <dbReference type="EMBL" id="GHE12059.1"/>
    </source>
</evidence>
<keyword evidence="3" id="KW-1185">Reference proteome</keyword>
<organism evidence="2 3">
    <name type="scientific">Streptomyces alanosinicus</name>
    <dbReference type="NCBI Taxonomy" id="68171"/>
    <lineage>
        <taxon>Bacteria</taxon>
        <taxon>Bacillati</taxon>
        <taxon>Actinomycetota</taxon>
        <taxon>Actinomycetes</taxon>
        <taxon>Kitasatosporales</taxon>
        <taxon>Streptomycetaceae</taxon>
        <taxon>Streptomyces</taxon>
    </lineage>
</organism>
<feature type="domain" description="ORC1/DEAH AAA+ ATPase" evidence="1">
    <location>
        <begin position="44"/>
        <end position="147"/>
    </location>
</feature>
<dbReference type="Proteomes" id="UP000655443">
    <property type="component" value="Unassembled WGS sequence"/>
</dbReference>
<dbReference type="Pfam" id="PF13401">
    <property type="entry name" value="AAA_22"/>
    <property type="match status" value="1"/>
</dbReference>
<dbReference type="InterPro" id="IPR049945">
    <property type="entry name" value="AAA_22"/>
</dbReference>
<reference evidence="2" key="1">
    <citation type="journal article" date="2014" name="Int. J. Syst. Evol. Microbiol.">
        <title>Complete genome sequence of Corynebacterium casei LMG S-19264T (=DSM 44701T), isolated from a smear-ripened cheese.</title>
        <authorList>
            <consortium name="US DOE Joint Genome Institute (JGI-PGF)"/>
            <person name="Walter F."/>
            <person name="Albersmeier A."/>
            <person name="Kalinowski J."/>
            <person name="Ruckert C."/>
        </authorList>
    </citation>
    <scope>NUCLEOTIDE SEQUENCE</scope>
    <source>
        <strain evidence="2">JCM 4714</strain>
    </source>
</reference>
<sequence length="166" mass="18174">MNETVPDEAAAALCENLGHVLQACALMCVIAPDSVQGETVVQAALQHAQAEPVIVTGTAPGTLPALLASLHDQLAPTATRPRQAAQLQDTIEAELVRRPRPAVVVHDAHLLRSDALYYLYRLWDAFQEHEPRLPVILTGPEKLQAVLDRPQLASLKSCVYLWHRLN</sequence>
<gene>
    <name evidence="2" type="ORF">GCM10010339_74050</name>
</gene>
<dbReference type="RefSeq" id="WP_189957993.1">
    <property type="nucleotide sequence ID" value="NZ_BMVG01000031.1"/>
</dbReference>
<proteinExistence type="predicted"/>
<dbReference type="EMBL" id="BMVG01000031">
    <property type="protein sequence ID" value="GHE12059.1"/>
    <property type="molecule type" value="Genomic_DNA"/>
</dbReference>